<dbReference type="InterPro" id="IPR036291">
    <property type="entry name" value="NAD(P)-bd_dom_sf"/>
</dbReference>
<gene>
    <name evidence="2" type="ORF">THTE_3060</name>
</gene>
<accession>A0A286RI94</accession>
<evidence type="ECO:0000313" key="3">
    <source>
        <dbReference type="Proteomes" id="UP000215086"/>
    </source>
</evidence>
<dbReference type="RefSeq" id="WP_095415656.1">
    <property type="nucleotide sequence ID" value="NZ_CP018477.1"/>
</dbReference>
<dbReference type="InterPro" id="IPR020904">
    <property type="entry name" value="Sc_DH/Rdtase_CS"/>
</dbReference>
<proteinExistence type="inferred from homology"/>
<dbReference type="AlphaFoldDB" id="A0A286RI94"/>
<evidence type="ECO:0000313" key="2">
    <source>
        <dbReference type="EMBL" id="ASV75662.1"/>
    </source>
</evidence>
<dbReference type="SUPFAM" id="SSF51735">
    <property type="entry name" value="NAD(P)-binding Rossmann-fold domains"/>
    <property type="match status" value="1"/>
</dbReference>
<reference evidence="2 3" key="1">
    <citation type="journal article" name="Front. Microbiol.">
        <title>Sugar Metabolism of the First Thermophilic Planctomycete Thermogutta terrifontis: Comparative Genomic and Transcriptomic Approaches.</title>
        <authorList>
            <person name="Elcheninov A.G."/>
            <person name="Menzel P."/>
            <person name="Gudbergsdottir S.R."/>
            <person name="Slesarev A.I."/>
            <person name="Kadnikov V.V."/>
            <person name="Krogh A."/>
            <person name="Bonch-Osmolovskaya E.A."/>
            <person name="Peng X."/>
            <person name="Kublanov I.V."/>
        </authorList>
    </citation>
    <scope>NUCLEOTIDE SEQUENCE [LARGE SCALE GENOMIC DNA]</scope>
    <source>
        <strain evidence="2 3">R1</strain>
    </source>
</reference>
<protein>
    <submittedName>
        <fullName evidence="2">3-oxoacyl-[acyl-carrier protein] reductase</fullName>
        <ecNumber evidence="2">1.1.1.100</ecNumber>
    </submittedName>
</protein>
<dbReference type="GO" id="GO:0004316">
    <property type="term" value="F:3-oxoacyl-[acyl-carrier-protein] reductase (NADPH) activity"/>
    <property type="evidence" value="ECO:0007669"/>
    <property type="project" value="UniProtKB-EC"/>
</dbReference>
<evidence type="ECO:0000256" key="1">
    <source>
        <dbReference type="RuleBase" id="RU000363"/>
    </source>
</evidence>
<dbReference type="GO" id="GO:0005829">
    <property type="term" value="C:cytosol"/>
    <property type="evidence" value="ECO:0007669"/>
    <property type="project" value="TreeGrafter"/>
</dbReference>
<dbReference type="EMBL" id="CP018477">
    <property type="protein sequence ID" value="ASV75662.1"/>
    <property type="molecule type" value="Genomic_DNA"/>
</dbReference>
<dbReference type="EC" id="1.1.1.100" evidence="2"/>
<name>A0A286RI94_9BACT</name>
<organism evidence="2 3">
    <name type="scientific">Thermogutta terrifontis</name>
    <dbReference type="NCBI Taxonomy" id="1331910"/>
    <lineage>
        <taxon>Bacteria</taxon>
        <taxon>Pseudomonadati</taxon>
        <taxon>Planctomycetota</taxon>
        <taxon>Planctomycetia</taxon>
        <taxon>Pirellulales</taxon>
        <taxon>Thermoguttaceae</taxon>
        <taxon>Thermogutta</taxon>
    </lineage>
</organism>
<comment type="similarity">
    <text evidence="1">Belongs to the short-chain dehydrogenases/reductases (SDR) family.</text>
</comment>
<dbReference type="PANTHER" id="PTHR45267:SF2">
    <property type="entry name" value="NADPH-DEPENDENT PTERIN ALDEHYDE REDUCTASE"/>
    <property type="match status" value="1"/>
</dbReference>
<dbReference type="InterPro" id="IPR053241">
    <property type="entry name" value="NADPH_pterin_aldehyde_rdct"/>
</dbReference>
<dbReference type="Proteomes" id="UP000215086">
    <property type="component" value="Chromosome"/>
</dbReference>
<dbReference type="CDD" id="cd05233">
    <property type="entry name" value="SDR_c"/>
    <property type="match status" value="1"/>
</dbReference>
<dbReference type="PROSITE" id="PS00061">
    <property type="entry name" value="ADH_SHORT"/>
    <property type="match status" value="1"/>
</dbReference>
<keyword evidence="2" id="KW-0560">Oxidoreductase</keyword>
<keyword evidence="3" id="KW-1185">Reference proteome</keyword>
<dbReference type="InterPro" id="IPR002347">
    <property type="entry name" value="SDR_fam"/>
</dbReference>
<dbReference type="PANTHER" id="PTHR45267">
    <property type="match status" value="1"/>
</dbReference>
<dbReference type="PRINTS" id="PR00080">
    <property type="entry name" value="SDRFAMILY"/>
</dbReference>
<dbReference type="Gene3D" id="3.40.50.720">
    <property type="entry name" value="NAD(P)-binding Rossmann-like Domain"/>
    <property type="match status" value="1"/>
</dbReference>
<dbReference type="KEGG" id="ttf:THTE_3060"/>
<dbReference type="Pfam" id="PF00106">
    <property type="entry name" value="adh_short"/>
    <property type="match status" value="1"/>
</dbReference>
<dbReference type="PRINTS" id="PR00081">
    <property type="entry name" value="GDHRDH"/>
</dbReference>
<sequence length="238" mass="25734">MAGNERKVIVITGVSRGLGRAMVDRFIALGHTVAGCARSASAVEELSTIYGPPHMFGKVDVANDQAVAEWAREVIAALGPPDLLINNAALINRNARLWEVPPGEFEQLLRVNIGGIYHTIRHFVPAMLGRKRGVVVNFSSYWGRSAAAEVGPYCATKFAVEGLTQSLAAELPPDLAAVVVNPGIIDTAMLRSCFGPEAANYPKPGDWARRVVPFLLSLDRRHNGQSLTAPWSERPEDI</sequence>
<dbReference type="OrthoDB" id="9775296at2"/>